<proteinExistence type="predicted"/>
<evidence type="ECO:0000313" key="1">
    <source>
        <dbReference type="EMBL" id="MBX65469.1"/>
    </source>
</evidence>
<reference evidence="1" key="1">
    <citation type="submission" date="2018-02" db="EMBL/GenBank/DDBJ databases">
        <title>Rhizophora mucronata_Transcriptome.</title>
        <authorList>
            <person name="Meera S.P."/>
            <person name="Sreeshan A."/>
            <person name="Augustine A."/>
        </authorList>
    </citation>
    <scope>NUCLEOTIDE SEQUENCE</scope>
    <source>
        <tissue evidence="1">Leaf</tissue>
    </source>
</reference>
<protein>
    <submittedName>
        <fullName evidence="1">Uncharacterized protein</fullName>
    </submittedName>
</protein>
<dbReference type="AlphaFoldDB" id="A0A2P2QER4"/>
<name>A0A2P2QER4_RHIMU</name>
<sequence>MSMMLIAGKYAGMMDV</sequence>
<organism evidence="1">
    <name type="scientific">Rhizophora mucronata</name>
    <name type="common">Asiatic mangrove</name>
    <dbReference type="NCBI Taxonomy" id="61149"/>
    <lineage>
        <taxon>Eukaryota</taxon>
        <taxon>Viridiplantae</taxon>
        <taxon>Streptophyta</taxon>
        <taxon>Embryophyta</taxon>
        <taxon>Tracheophyta</taxon>
        <taxon>Spermatophyta</taxon>
        <taxon>Magnoliopsida</taxon>
        <taxon>eudicotyledons</taxon>
        <taxon>Gunneridae</taxon>
        <taxon>Pentapetalae</taxon>
        <taxon>rosids</taxon>
        <taxon>fabids</taxon>
        <taxon>Malpighiales</taxon>
        <taxon>Rhizophoraceae</taxon>
        <taxon>Rhizophora</taxon>
    </lineage>
</organism>
<dbReference type="EMBL" id="GGEC01084985">
    <property type="protein sequence ID" value="MBX65469.1"/>
    <property type="molecule type" value="Transcribed_RNA"/>
</dbReference>
<accession>A0A2P2QER4</accession>